<comment type="similarity">
    <text evidence="11">Belongs to the ligand-gated ion channel (TC 1.A.9) family.</text>
</comment>
<dbReference type="Pfam" id="PF02932">
    <property type="entry name" value="Neur_chan_memb"/>
    <property type="match status" value="1"/>
</dbReference>
<proteinExistence type="inferred from homology"/>
<name>A0A158Q5G1_DRAME</name>
<dbReference type="WBParaSite" id="DME_0000727101-mRNA-1">
    <property type="protein sequence ID" value="DME_0000727101-mRNA-1"/>
    <property type="gene ID" value="DME_0000727101"/>
</dbReference>
<feature type="transmembrane region" description="Helical" evidence="11">
    <location>
        <begin position="295"/>
        <end position="316"/>
    </location>
</feature>
<dbReference type="GO" id="GO:0004888">
    <property type="term" value="F:transmembrane signaling receptor activity"/>
    <property type="evidence" value="ECO:0007669"/>
    <property type="project" value="InterPro"/>
</dbReference>
<keyword evidence="10 11" id="KW-0407">Ion channel</keyword>
<feature type="domain" description="Neurotransmitter-gated ion-channel transmembrane" evidence="13">
    <location>
        <begin position="239"/>
        <end position="318"/>
    </location>
</feature>
<evidence type="ECO:0000256" key="6">
    <source>
        <dbReference type="ARBA" id="ARBA00022729"/>
    </source>
</evidence>
<keyword evidence="5 11" id="KW-0812">Transmembrane</keyword>
<dbReference type="Proteomes" id="UP000038040">
    <property type="component" value="Unplaced"/>
</dbReference>
<keyword evidence="8 11" id="KW-0406">Ion transport</keyword>
<dbReference type="Pfam" id="PF02931">
    <property type="entry name" value="Neur_chan_LBD"/>
    <property type="match status" value="1"/>
</dbReference>
<dbReference type="GO" id="GO:0005886">
    <property type="term" value="C:plasma membrane"/>
    <property type="evidence" value="ECO:0007669"/>
    <property type="project" value="UniProtKB-SubCell"/>
</dbReference>
<accession>A0A158Q5G1</accession>
<dbReference type="InterPro" id="IPR006029">
    <property type="entry name" value="Neurotrans-gated_channel_TM"/>
</dbReference>
<dbReference type="InterPro" id="IPR006202">
    <property type="entry name" value="Neur_chan_lig-bd"/>
</dbReference>
<dbReference type="InterPro" id="IPR036734">
    <property type="entry name" value="Neur_chan_lig-bd_sf"/>
</dbReference>
<evidence type="ECO:0000256" key="11">
    <source>
        <dbReference type="RuleBase" id="RU000687"/>
    </source>
</evidence>
<sequence>MFLEEKKNRERERKKKKKILRFKCDLYSILNYFDSQRTSIMKTLLANYDKFIFPTNQSTNVIVEKIVTVQDISLLSEITSSFIVDLWFSQIWEDPRLIYSHLSCKKNLSLDDSIVNRLWTPNICFIDSEYSYIHTSPETNILLIIYPNGRCAMNLEKFPHDSQQCQLALESCGYSTNEVRVRWMKWFPITIANEFQLTDFQFEHVMHGRSKRFSSGGTWDHLTITFTFKRLYGFYILQVYFPSCLSVFISWISFWIDGRALQARIILSVNAFMALTFQMGNIIKNLPRVPYIKAIDLWFITCFAFISLNLCELAIIELSQETRRDQIITAQNT</sequence>
<evidence type="ECO:0000256" key="5">
    <source>
        <dbReference type="ARBA" id="ARBA00022692"/>
    </source>
</evidence>
<dbReference type="InterPro" id="IPR018000">
    <property type="entry name" value="Neurotransmitter_ion_chnl_CS"/>
</dbReference>
<dbReference type="PRINTS" id="PR00253">
    <property type="entry name" value="GABAARECEPTR"/>
</dbReference>
<evidence type="ECO:0000256" key="8">
    <source>
        <dbReference type="ARBA" id="ARBA00023065"/>
    </source>
</evidence>
<evidence type="ECO:0000259" key="13">
    <source>
        <dbReference type="Pfam" id="PF02932"/>
    </source>
</evidence>
<dbReference type="PROSITE" id="PS00236">
    <property type="entry name" value="NEUROTR_ION_CHANNEL"/>
    <property type="match status" value="1"/>
</dbReference>
<keyword evidence="4" id="KW-1003">Cell membrane</keyword>
<dbReference type="STRING" id="318479.A0A158Q5G1"/>
<dbReference type="Gene3D" id="2.70.170.10">
    <property type="entry name" value="Neurotransmitter-gated ion-channel ligand-binding domain"/>
    <property type="match status" value="1"/>
</dbReference>
<evidence type="ECO:0000313" key="17">
    <source>
        <dbReference type="WBParaSite" id="DME_0000727101-mRNA-1"/>
    </source>
</evidence>
<keyword evidence="6" id="KW-0732">Signal</keyword>
<feature type="domain" description="Neurotransmitter-gated ion-channel ligand-binding" evidence="12">
    <location>
        <begin position="38"/>
        <end position="230"/>
    </location>
</feature>
<keyword evidence="16" id="KW-1185">Reference proteome</keyword>
<protein>
    <submittedName>
        <fullName evidence="17">Neur_chan_LBD domain-containing protein</fullName>
    </submittedName>
</protein>
<dbReference type="Gene3D" id="1.20.58.390">
    <property type="entry name" value="Neurotransmitter-gated ion-channel transmembrane domain"/>
    <property type="match status" value="1"/>
</dbReference>
<dbReference type="PRINTS" id="PR00252">
    <property type="entry name" value="NRIONCHANNEL"/>
</dbReference>
<comment type="subcellular location">
    <subcellularLocation>
        <location evidence="2">Cell membrane</location>
    </subcellularLocation>
    <subcellularLocation>
        <location evidence="1">Membrane</location>
        <topology evidence="1">Multi-pass membrane protein</topology>
    </subcellularLocation>
</comment>
<evidence type="ECO:0000256" key="9">
    <source>
        <dbReference type="ARBA" id="ARBA00023136"/>
    </source>
</evidence>
<evidence type="ECO:0000256" key="4">
    <source>
        <dbReference type="ARBA" id="ARBA00022475"/>
    </source>
</evidence>
<keyword evidence="9 11" id="KW-0472">Membrane</keyword>
<keyword evidence="7 11" id="KW-1133">Transmembrane helix</keyword>
<evidence type="ECO:0000313" key="15">
    <source>
        <dbReference type="Proteomes" id="UP000038040"/>
    </source>
</evidence>
<evidence type="ECO:0000313" key="16">
    <source>
        <dbReference type="Proteomes" id="UP000274756"/>
    </source>
</evidence>
<evidence type="ECO:0000256" key="3">
    <source>
        <dbReference type="ARBA" id="ARBA00022448"/>
    </source>
</evidence>
<dbReference type="GO" id="GO:0005230">
    <property type="term" value="F:extracellular ligand-gated monoatomic ion channel activity"/>
    <property type="evidence" value="ECO:0007669"/>
    <property type="project" value="InterPro"/>
</dbReference>
<evidence type="ECO:0000256" key="2">
    <source>
        <dbReference type="ARBA" id="ARBA00004236"/>
    </source>
</evidence>
<dbReference type="CDD" id="cd18990">
    <property type="entry name" value="LGIC_ECD_GABAAR"/>
    <property type="match status" value="1"/>
</dbReference>
<keyword evidence="3 11" id="KW-0813">Transport</keyword>
<dbReference type="AlphaFoldDB" id="A0A158Q5G1"/>
<feature type="transmembrane region" description="Helical" evidence="11">
    <location>
        <begin position="232"/>
        <end position="256"/>
    </location>
</feature>
<dbReference type="InterPro" id="IPR006201">
    <property type="entry name" value="Neur_channel"/>
</dbReference>
<evidence type="ECO:0000313" key="14">
    <source>
        <dbReference type="EMBL" id="VDN59966.1"/>
    </source>
</evidence>
<organism evidence="15 17">
    <name type="scientific">Dracunculus medinensis</name>
    <name type="common">Guinea worm</name>
    <dbReference type="NCBI Taxonomy" id="318479"/>
    <lineage>
        <taxon>Eukaryota</taxon>
        <taxon>Metazoa</taxon>
        <taxon>Ecdysozoa</taxon>
        <taxon>Nematoda</taxon>
        <taxon>Chromadorea</taxon>
        <taxon>Rhabditida</taxon>
        <taxon>Spirurina</taxon>
        <taxon>Dracunculoidea</taxon>
        <taxon>Dracunculidae</taxon>
        <taxon>Dracunculus</taxon>
    </lineage>
</organism>
<reference evidence="14 16" key="2">
    <citation type="submission" date="2018-11" db="EMBL/GenBank/DDBJ databases">
        <authorList>
            <consortium name="Pathogen Informatics"/>
        </authorList>
    </citation>
    <scope>NUCLEOTIDE SEQUENCE [LARGE SCALE GENOMIC DNA]</scope>
</reference>
<evidence type="ECO:0000256" key="10">
    <source>
        <dbReference type="ARBA" id="ARBA00023303"/>
    </source>
</evidence>
<dbReference type="EMBL" id="UYYG01001196">
    <property type="protein sequence ID" value="VDN59966.1"/>
    <property type="molecule type" value="Genomic_DNA"/>
</dbReference>
<evidence type="ECO:0000256" key="7">
    <source>
        <dbReference type="ARBA" id="ARBA00022989"/>
    </source>
</evidence>
<dbReference type="InterPro" id="IPR036719">
    <property type="entry name" value="Neuro-gated_channel_TM_sf"/>
</dbReference>
<dbReference type="CDD" id="cd19049">
    <property type="entry name" value="LGIC_TM_anion"/>
    <property type="match status" value="1"/>
</dbReference>
<dbReference type="OrthoDB" id="407674at2759"/>
<comment type="caution">
    <text evidence="11">Lacks conserved residue(s) required for the propagation of feature annotation.</text>
</comment>
<evidence type="ECO:0000256" key="1">
    <source>
        <dbReference type="ARBA" id="ARBA00004141"/>
    </source>
</evidence>
<dbReference type="SUPFAM" id="SSF90112">
    <property type="entry name" value="Neurotransmitter-gated ion-channel transmembrane pore"/>
    <property type="match status" value="1"/>
</dbReference>
<dbReference type="InterPro" id="IPR038050">
    <property type="entry name" value="Neuro_actylchol_rec"/>
</dbReference>
<gene>
    <name evidence="14" type="ORF">DME_LOCUS9939</name>
</gene>
<feature type="transmembrane region" description="Helical" evidence="11">
    <location>
        <begin position="262"/>
        <end position="283"/>
    </location>
</feature>
<reference evidence="17" key="1">
    <citation type="submission" date="2016-04" db="UniProtKB">
        <authorList>
            <consortium name="WormBaseParasite"/>
        </authorList>
    </citation>
    <scope>IDENTIFICATION</scope>
</reference>
<dbReference type="Proteomes" id="UP000274756">
    <property type="component" value="Unassembled WGS sequence"/>
</dbReference>
<dbReference type="SUPFAM" id="SSF63712">
    <property type="entry name" value="Nicotinic receptor ligand binding domain-like"/>
    <property type="match status" value="1"/>
</dbReference>
<evidence type="ECO:0000259" key="12">
    <source>
        <dbReference type="Pfam" id="PF02931"/>
    </source>
</evidence>
<dbReference type="PANTHER" id="PTHR18945">
    <property type="entry name" value="NEUROTRANSMITTER GATED ION CHANNEL"/>
    <property type="match status" value="1"/>
</dbReference>
<dbReference type="InterPro" id="IPR006028">
    <property type="entry name" value="GABAA/Glycine_rcpt"/>
</dbReference>